<sequence>MPSIPWLRASGLAVAVLCLPACDGASDTVELRFGINPETLTRPRTAKSSPARRTALDAEPVFPTFRSDDGIRFKVESALATLVDVRLELPSGRQCSDYEEQLAPLMTCTDAAEGQPGTLTVQGPIDVDWMKATTLPDWTLRLPRGTYRRIDARLGQNTPALPSFSLEASFTWEDQRNVLKLAFPSTAALRFEPRSPFDIDGASDDAIVVGGLDLDSWLDGVPVAGCLASGDLTLDGTTLRLETGKGACEGAAERVKHNIENSSKLLLASPR</sequence>
<proteinExistence type="predicted"/>
<keyword evidence="2" id="KW-1185">Reference proteome</keyword>
<comment type="caution">
    <text evidence="1">The sequence shown here is derived from an EMBL/GenBank/DDBJ whole genome shotgun (WGS) entry which is preliminary data.</text>
</comment>
<protein>
    <submittedName>
        <fullName evidence="1">Uncharacterized protein</fullName>
    </submittedName>
</protein>
<name>A0A3A8I129_9BACT</name>
<evidence type="ECO:0000313" key="1">
    <source>
        <dbReference type="EMBL" id="NOK34286.1"/>
    </source>
</evidence>
<reference evidence="1 2" key="1">
    <citation type="submission" date="2020-05" db="EMBL/GenBank/DDBJ databases">
        <authorList>
            <person name="Whitworth D."/>
        </authorList>
    </citation>
    <scope>NUCLEOTIDE SEQUENCE [LARGE SCALE GENOMIC DNA]</scope>
    <source>
        <strain evidence="1 2">AB043B</strain>
    </source>
</reference>
<dbReference type="RefSeq" id="WP_120526624.1">
    <property type="nucleotide sequence ID" value="NZ_JABFJV010000064.1"/>
</dbReference>
<organism evidence="1 2">
    <name type="scientific">Corallococcus exercitus</name>
    <dbReference type="NCBI Taxonomy" id="2316736"/>
    <lineage>
        <taxon>Bacteria</taxon>
        <taxon>Pseudomonadati</taxon>
        <taxon>Myxococcota</taxon>
        <taxon>Myxococcia</taxon>
        <taxon>Myxococcales</taxon>
        <taxon>Cystobacterineae</taxon>
        <taxon>Myxococcaceae</taxon>
        <taxon>Corallococcus</taxon>
    </lineage>
</organism>
<dbReference type="Proteomes" id="UP000563426">
    <property type="component" value="Unassembled WGS sequence"/>
</dbReference>
<dbReference type="OrthoDB" id="5499074at2"/>
<evidence type="ECO:0000313" key="2">
    <source>
        <dbReference type="Proteomes" id="UP000563426"/>
    </source>
</evidence>
<accession>A0A3A8I129</accession>
<gene>
    <name evidence="1" type="ORF">HMI49_13875</name>
</gene>
<dbReference type="EMBL" id="JABFJV010000064">
    <property type="protein sequence ID" value="NOK34286.1"/>
    <property type="molecule type" value="Genomic_DNA"/>
</dbReference>
<dbReference type="AlphaFoldDB" id="A0A3A8I129"/>